<dbReference type="EMBL" id="MU032346">
    <property type="protein sequence ID" value="KAF3766907.1"/>
    <property type="molecule type" value="Genomic_DNA"/>
</dbReference>
<reference evidence="2" key="1">
    <citation type="journal article" date="2020" name="Phytopathology">
        <title>Genome sequence of the chestnut blight fungus Cryphonectria parasitica EP155: A fundamental resource for an archetypical invasive plant pathogen.</title>
        <authorList>
            <person name="Crouch J.A."/>
            <person name="Dawe A."/>
            <person name="Aerts A."/>
            <person name="Barry K."/>
            <person name="Churchill A.C.L."/>
            <person name="Grimwood J."/>
            <person name="Hillman B."/>
            <person name="Milgroom M.G."/>
            <person name="Pangilinan J."/>
            <person name="Smith M."/>
            <person name="Salamov A."/>
            <person name="Schmutz J."/>
            <person name="Yadav J."/>
            <person name="Grigoriev I.V."/>
            <person name="Nuss D."/>
        </authorList>
    </citation>
    <scope>NUCLEOTIDE SEQUENCE</scope>
    <source>
        <strain evidence="2">EP155</strain>
    </source>
</reference>
<sequence length="185" mass="19963">MMACACVEKLQSLCLRLKVACRHCCRVGKSQRRSIKISDPFDFKHISDVPEGLNQDEINVLREKAAASRMVAIEDQPSSRPCSRNGDYHHHLHHHHTAFGVFGTRPQPQVKSRAGYRGLASSSAANAGRGLSYAALTESRPSITHSFAAIDDSATAGSLSPTSSIATTTTMNSAGGRQEMRGLSI</sequence>
<dbReference type="RefSeq" id="XP_040777868.1">
    <property type="nucleotide sequence ID" value="XM_040919502.1"/>
</dbReference>
<keyword evidence="3" id="KW-1185">Reference proteome</keyword>
<comment type="caution">
    <text evidence="2">The sequence shown here is derived from an EMBL/GenBank/DDBJ whole genome shotgun (WGS) entry which is preliminary data.</text>
</comment>
<gene>
    <name evidence="2" type="ORF">M406DRAFT_321401</name>
</gene>
<evidence type="ECO:0000313" key="3">
    <source>
        <dbReference type="Proteomes" id="UP000803844"/>
    </source>
</evidence>
<dbReference type="OrthoDB" id="5226159at2759"/>
<name>A0A9P5CQW8_CRYP1</name>
<feature type="region of interest" description="Disordered" evidence="1">
    <location>
        <begin position="154"/>
        <end position="185"/>
    </location>
</feature>
<evidence type="ECO:0000313" key="2">
    <source>
        <dbReference type="EMBL" id="KAF3766907.1"/>
    </source>
</evidence>
<protein>
    <submittedName>
        <fullName evidence="2">Uncharacterized protein</fullName>
    </submittedName>
</protein>
<feature type="compositionally biased region" description="Polar residues" evidence="1">
    <location>
        <begin position="155"/>
        <end position="175"/>
    </location>
</feature>
<dbReference type="AlphaFoldDB" id="A0A9P5CQW8"/>
<evidence type="ECO:0000256" key="1">
    <source>
        <dbReference type="SAM" id="MobiDB-lite"/>
    </source>
</evidence>
<dbReference type="Proteomes" id="UP000803844">
    <property type="component" value="Unassembled WGS sequence"/>
</dbReference>
<accession>A0A9P5CQW8</accession>
<dbReference type="GeneID" id="63836631"/>
<proteinExistence type="predicted"/>
<organism evidence="2 3">
    <name type="scientific">Cryphonectria parasitica (strain ATCC 38755 / EP155)</name>
    <dbReference type="NCBI Taxonomy" id="660469"/>
    <lineage>
        <taxon>Eukaryota</taxon>
        <taxon>Fungi</taxon>
        <taxon>Dikarya</taxon>
        <taxon>Ascomycota</taxon>
        <taxon>Pezizomycotina</taxon>
        <taxon>Sordariomycetes</taxon>
        <taxon>Sordariomycetidae</taxon>
        <taxon>Diaporthales</taxon>
        <taxon>Cryphonectriaceae</taxon>
        <taxon>Cryphonectria-Endothia species complex</taxon>
        <taxon>Cryphonectria</taxon>
    </lineage>
</organism>